<dbReference type="EMBL" id="JASNWA010000011">
    <property type="protein sequence ID" value="KAK3167664.1"/>
    <property type="molecule type" value="Genomic_DNA"/>
</dbReference>
<dbReference type="Proteomes" id="UP001276659">
    <property type="component" value="Unassembled WGS sequence"/>
</dbReference>
<evidence type="ECO:0008006" key="4">
    <source>
        <dbReference type="Google" id="ProtNLM"/>
    </source>
</evidence>
<accession>A0AAE0DFL2</accession>
<sequence length="470" mass="52653">MPNGPVVATENGPKCCFCHLPHPDQNHLDTHSVSKCHGGYEKAHSYTRKANMVRHLKAVHNASEANASTLADVWRDSHKNRRRFFSCGFCISIFFTVKEQNSHIETEHWSQHQHIRDWDTNRVILGLLLQPGVSNSWQELLATHHVRSDSDLSAHWNPTVSEYVQLKLEIGQGSAQALAELAFKQSSYYRSHQVGTARGTAVQPSNEDLEMEESLPVSQKTAFTMQAPQSRSASQLDSSSGKFYIPNNQSPVDLYRNVAANLKSDPCSSQYGQFQTMSATLEDLPDADIQEGADYDQENLMGQVELPPNENGDTMDFWNTQAEPWTPFTPSERQTHEGGGPNQALFGKVTQLQGDFNPTHSPMPPEVPSNHDAYRPESLVQNDGLLSTGPMDASPPSMDNTLPIITINAPVRKRSPRLVVRPKRKLSGLKARDYQFEQESNPGSVIDTGQHSQYRYDDDHVQSRRRIEGQ</sequence>
<keyword evidence="3" id="KW-1185">Reference proteome</keyword>
<name>A0AAE0DFL2_9LECA</name>
<evidence type="ECO:0000313" key="3">
    <source>
        <dbReference type="Proteomes" id="UP001276659"/>
    </source>
</evidence>
<feature type="region of interest" description="Disordered" evidence="1">
    <location>
        <begin position="431"/>
        <end position="470"/>
    </location>
</feature>
<feature type="compositionally biased region" description="Polar residues" evidence="1">
    <location>
        <begin position="437"/>
        <end position="453"/>
    </location>
</feature>
<organism evidence="2 3">
    <name type="scientific">Lepraria neglecta</name>
    <dbReference type="NCBI Taxonomy" id="209136"/>
    <lineage>
        <taxon>Eukaryota</taxon>
        <taxon>Fungi</taxon>
        <taxon>Dikarya</taxon>
        <taxon>Ascomycota</taxon>
        <taxon>Pezizomycotina</taxon>
        <taxon>Lecanoromycetes</taxon>
        <taxon>OSLEUM clade</taxon>
        <taxon>Lecanoromycetidae</taxon>
        <taxon>Lecanorales</taxon>
        <taxon>Lecanorineae</taxon>
        <taxon>Stereocaulaceae</taxon>
        <taxon>Lepraria</taxon>
    </lineage>
</organism>
<feature type="compositionally biased region" description="Basic and acidic residues" evidence="1">
    <location>
        <begin position="454"/>
        <end position="470"/>
    </location>
</feature>
<proteinExistence type="predicted"/>
<feature type="region of interest" description="Disordered" evidence="1">
    <location>
        <begin position="194"/>
        <end position="218"/>
    </location>
</feature>
<reference evidence="2" key="1">
    <citation type="submission" date="2022-11" db="EMBL/GenBank/DDBJ databases">
        <title>Chromosomal genome sequence assembly and mating type (MAT) locus characterization of the leprose asexual lichenized fungus Lepraria neglecta (Nyl.) Erichsen.</title>
        <authorList>
            <person name="Allen J.L."/>
            <person name="Pfeffer B."/>
        </authorList>
    </citation>
    <scope>NUCLEOTIDE SEQUENCE</scope>
    <source>
        <strain evidence="2">Allen 5258</strain>
    </source>
</reference>
<protein>
    <recommendedName>
        <fullName evidence="4">C2H2-type domain-containing protein</fullName>
    </recommendedName>
</protein>
<dbReference type="AlphaFoldDB" id="A0AAE0DFL2"/>
<evidence type="ECO:0000313" key="2">
    <source>
        <dbReference type="EMBL" id="KAK3167664.1"/>
    </source>
</evidence>
<evidence type="ECO:0000256" key="1">
    <source>
        <dbReference type="SAM" id="MobiDB-lite"/>
    </source>
</evidence>
<comment type="caution">
    <text evidence="2">The sequence shown here is derived from an EMBL/GenBank/DDBJ whole genome shotgun (WGS) entry which is preliminary data.</text>
</comment>
<gene>
    <name evidence="2" type="ORF">OEA41_010791</name>
</gene>